<dbReference type="PANTHER" id="PTHR43576">
    <property type="entry name" value="ALPHA-L-ARABINOFURANOSIDASE C-RELATED"/>
    <property type="match status" value="1"/>
</dbReference>
<dbReference type="Gene3D" id="3.20.20.80">
    <property type="entry name" value="Glycosidases"/>
    <property type="match status" value="1"/>
</dbReference>
<evidence type="ECO:0000259" key="1">
    <source>
        <dbReference type="Pfam" id="PF22848"/>
    </source>
</evidence>
<dbReference type="InterPro" id="IPR055235">
    <property type="entry name" value="ASD1_cat"/>
</dbReference>
<protein>
    <submittedName>
        <fullName evidence="2">Alpha-N-arabinofuranosidase</fullName>
    </submittedName>
</protein>
<proteinExistence type="predicted"/>
<gene>
    <name evidence="2" type="ORF">C8D82_1272</name>
</gene>
<dbReference type="Pfam" id="PF22848">
    <property type="entry name" value="ASD1_dom"/>
    <property type="match status" value="1"/>
</dbReference>
<dbReference type="PANTHER" id="PTHR43576:SF3">
    <property type="entry name" value="ALPHA-L-ARABINOFURANOSIDASE C"/>
    <property type="match status" value="1"/>
</dbReference>
<dbReference type="GeneID" id="78296384"/>
<name>A0A2U1AP85_9BACT</name>
<accession>A0A2U1AP85</accession>
<dbReference type="Proteomes" id="UP000245959">
    <property type="component" value="Unassembled WGS sequence"/>
</dbReference>
<evidence type="ECO:0000313" key="2">
    <source>
        <dbReference type="EMBL" id="PVY38240.1"/>
    </source>
</evidence>
<dbReference type="InterPro" id="IPR017853">
    <property type="entry name" value="GH"/>
</dbReference>
<dbReference type="RefSeq" id="WP_116885097.1">
    <property type="nucleotide sequence ID" value="NZ_QEKH01000027.1"/>
</dbReference>
<dbReference type="GO" id="GO:0000272">
    <property type="term" value="P:polysaccharide catabolic process"/>
    <property type="evidence" value="ECO:0007669"/>
    <property type="project" value="TreeGrafter"/>
</dbReference>
<dbReference type="AlphaFoldDB" id="A0A2U1AP85"/>
<dbReference type="Gene3D" id="2.60.40.1180">
    <property type="entry name" value="Golgi alpha-mannosidase II"/>
    <property type="match status" value="1"/>
</dbReference>
<evidence type="ECO:0000313" key="3">
    <source>
        <dbReference type="Proteomes" id="UP000245959"/>
    </source>
</evidence>
<keyword evidence="3" id="KW-1185">Reference proteome</keyword>
<dbReference type="EMBL" id="QEKH01000027">
    <property type="protein sequence ID" value="PVY38240.1"/>
    <property type="molecule type" value="Genomic_DNA"/>
</dbReference>
<comment type="caution">
    <text evidence="2">The sequence shown here is derived from an EMBL/GenBank/DDBJ whole genome shotgun (WGS) entry which is preliminary data.</text>
</comment>
<organism evidence="2 3">
    <name type="scientific">Victivallis vadensis</name>
    <dbReference type="NCBI Taxonomy" id="172901"/>
    <lineage>
        <taxon>Bacteria</taxon>
        <taxon>Pseudomonadati</taxon>
        <taxon>Lentisphaerota</taxon>
        <taxon>Lentisphaeria</taxon>
        <taxon>Victivallales</taxon>
        <taxon>Victivallaceae</taxon>
        <taxon>Victivallis</taxon>
    </lineage>
</organism>
<dbReference type="SUPFAM" id="SSF51445">
    <property type="entry name" value="(Trans)glycosidases"/>
    <property type="match status" value="1"/>
</dbReference>
<feature type="domain" description="Alpha-L-arabinofuranosidase 1 catalytic" evidence="1">
    <location>
        <begin position="89"/>
        <end position="239"/>
    </location>
</feature>
<dbReference type="SUPFAM" id="SSF51011">
    <property type="entry name" value="Glycosyl hydrolase domain"/>
    <property type="match status" value="1"/>
</dbReference>
<reference evidence="2 3" key="1">
    <citation type="submission" date="2018-04" db="EMBL/GenBank/DDBJ databases">
        <title>Genomic Encyclopedia of Type Strains, Phase IV (KMG-IV): sequencing the most valuable type-strain genomes for metagenomic binning, comparative biology and taxonomic classification.</title>
        <authorList>
            <person name="Goeker M."/>
        </authorList>
    </citation>
    <scope>NUCLEOTIDE SEQUENCE [LARGE SCALE GENOMIC DNA]</scope>
    <source>
        <strain evidence="2 3">DSM 14823</strain>
    </source>
</reference>
<dbReference type="InterPro" id="IPR013780">
    <property type="entry name" value="Glyco_hydro_b"/>
</dbReference>
<sequence>MLVRISLILGAVLLFTRLAAATLQIDLSRETGRFNPLILGQNLEAADTRGIFGPPVGAAKWPLQGVKYGQGLWNPTAQQPADGSFGLAESLNSGMLRYPGGCLVHNFNWKDAVGPLSERPQWKFGVDQFLELCRRLNQEPVITLTDYALPAAELPAHFAEFVEYLNAPATPEHPWAQKRALWGHPEPYGVRYFELGNESGHGNHNGVPRRKFTPEEYADYAVKSAAAIRRADPSVKLGIVMAPGSGINWDCEWNRKVLAGAGAVADYVVLHFYGPAILNSGPEEALRAVLAYPDQLAARIGCYRRNIRELAGRDLPTAVTEYNVGSSKSKPFPHRFSFMAGLMCADEIRLWQQENMLFANYWHLLNGAWGLFRTPDESGEVTRRYATLPFFEEWGKFGGRQLVEAVVADNPRLAAAPLGGLWESRGDRPQPERRFASRDTFRFDFGKYLPKYRIKPAAAGKNALTFRLDEVNRESYLPFAVLPRPQESPFGTGYKTKLRFEARFTPEGKGRGTVALGLADTRGWNVTNSASASDPIAADGKFHEYWFELPALPACPSTELLLRVERPSGLSGKLEIRNLVAEEFHSPTEPAYPALAALAGKSADGRTLHLIVFNKDPERPMTVPVAVTGGRLKSGTGFELYQEKPESIDYFTPARRAVPVRPDGFDWTFPPHSMTRFELELLP</sequence>